<evidence type="ECO:0000313" key="2">
    <source>
        <dbReference type="EMBL" id="NDW45960.1"/>
    </source>
</evidence>
<keyword evidence="1" id="KW-0812">Transmembrane</keyword>
<protein>
    <submittedName>
        <fullName evidence="2">Uncharacterized protein</fullName>
    </submittedName>
</protein>
<accession>A0A6B2NRZ5</accession>
<feature type="transmembrane region" description="Helical" evidence="1">
    <location>
        <begin position="80"/>
        <end position="104"/>
    </location>
</feature>
<dbReference type="RefSeq" id="WP_164130611.1">
    <property type="nucleotide sequence ID" value="NZ_JAAGOX010000022.1"/>
</dbReference>
<keyword evidence="1" id="KW-1133">Transmembrane helix</keyword>
<feature type="transmembrane region" description="Helical" evidence="1">
    <location>
        <begin position="116"/>
        <end position="138"/>
    </location>
</feature>
<dbReference type="EMBL" id="JAAGOX010000022">
    <property type="protein sequence ID" value="NDW45960.1"/>
    <property type="molecule type" value="Genomic_DNA"/>
</dbReference>
<name>A0A6B2NRZ5_9RHOB</name>
<reference evidence="2" key="1">
    <citation type="submission" date="2020-02" db="EMBL/GenBank/DDBJ databases">
        <title>Delineation of the pyrene-degrading pathway in Roseobacter clade bacteria by genomic analysis.</title>
        <authorList>
            <person name="Zhou H."/>
            <person name="Wang H."/>
        </authorList>
    </citation>
    <scope>NUCLEOTIDE SEQUENCE</scope>
    <source>
        <strain evidence="2">PrR005</strain>
    </source>
</reference>
<feature type="transmembrane region" description="Helical" evidence="1">
    <location>
        <begin position="234"/>
        <end position="252"/>
    </location>
</feature>
<feature type="transmembrane region" description="Helical" evidence="1">
    <location>
        <begin position="43"/>
        <end position="59"/>
    </location>
</feature>
<keyword evidence="1" id="KW-0472">Membrane</keyword>
<feature type="transmembrane region" description="Helical" evidence="1">
    <location>
        <begin position="264"/>
        <end position="285"/>
    </location>
</feature>
<organism evidence="2">
    <name type="scientific">Ruegeria sp. PrR005</name>
    <dbReference type="NCBI Taxonomy" id="2706882"/>
    <lineage>
        <taxon>Bacteria</taxon>
        <taxon>Pseudomonadati</taxon>
        <taxon>Pseudomonadota</taxon>
        <taxon>Alphaproteobacteria</taxon>
        <taxon>Rhodobacterales</taxon>
        <taxon>Roseobacteraceae</taxon>
        <taxon>Ruegeria</taxon>
    </lineage>
</organism>
<proteinExistence type="predicted"/>
<evidence type="ECO:0000256" key="1">
    <source>
        <dbReference type="SAM" id="Phobius"/>
    </source>
</evidence>
<sequence>MKKLLVPGVFFLCSLVVFAVIVVFRSGISDALGKWLEPIDSIIPLFVSLSLLWLLFRIAQTGREGSRLLPNNDRMAGYRIGLPIILGAWAGLMLLVTLLFAGAFDQVRSTSGGSAFTLLSLTAFSVTALFSFCAAWAWRSRQIWNAEEIKYRGVFGWNKSPWSDLRRIEHGFQDGRVTFHFADRKKLSVFGTYHEAAGELVEFAQEKIARVQLPKTSGTARTKGKVTTRTPTRILLLLLVMSMIGVTGYVFWNNSFAVSGRMTAANAVWLVLTTGAGLYLLYFAWLMKGPHYLWDEQYLVHFDRWKRSILTPWADLQSLELDHEDTASRVLGFSGNLKLKIHHRLKGADDLIAFAESRLNDARTPRS</sequence>
<comment type="caution">
    <text evidence="2">The sequence shown here is derived from an EMBL/GenBank/DDBJ whole genome shotgun (WGS) entry which is preliminary data.</text>
</comment>
<dbReference type="AlphaFoldDB" id="A0A6B2NRZ5"/>
<gene>
    <name evidence="2" type="ORF">G0P99_13410</name>
</gene>